<dbReference type="InterPro" id="IPR018490">
    <property type="entry name" value="cNMP-bd_dom_sf"/>
</dbReference>
<dbReference type="GO" id="GO:0003677">
    <property type="term" value="F:DNA binding"/>
    <property type="evidence" value="ECO:0007669"/>
    <property type="project" value="UniProtKB-KW"/>
</dbReference>
<dbReference type="InterPro" id="IPR000595">
    <property type="entry name" value="cNMP-bd_dom"/>
</dbReference>
<dbReference type="GO" id="GO:0006355">
    <property type="term" value="P:regulation of DNA-templated transcription"/>
    <property type="evidence" value="ECO:0007669"/>
    <property type="project" value="InterPro"/>
</dbReference>
<accession>A0AA48HDY2</accession>
<keyword evidence="2" id="KW-0238">DNA-binding</keyword>
<evidence type="ECO:0000256" key="4">
    <source>
        <dbReference type="SAM" id="MobiDB-lite"/>
    </source>
</evidence>
<dbReference type="KEGG" id="rmai:MACH21_26900"/>
<feature type="domain" description="HTH crp-type" evidence="5">
    <location>
        <begin position="123"/>
        <end position="199"/>
    </location>
</feature>
<dbReference type="EMBL" id="AP027266">
    <property type="protein sequence ID" value="BDW86513.1"/>
    <property type="molecule type" value="Genomic_DNA"/>
</dbReference>
<evidence type="ECO:0000256" key="2">
    <source>
        <dbReference type="ARBA" id="ARBA00023125"/>
    </source>
</evidence>
<evidence type="ECO:0000313" key="7">
    <source>
        <dbReference type="Proteomes" id="UP001337723"/>
    </source>
</evidence>
<evidence type="ECO:0000259" key="5">
    <source>
        <dbReference type="PROSITE" id="PS51063"/>
    </source>
</evidence>
<evidence type="ECO:0000256" key="3">
    <source>
        <dbReference type="ARBA" id="ARBA00023163"/>
    </source>
</evidence>
<gene>
    <name evidence="6" type="ORF">MACH21_26900</name>
</gene>
<dbReference type="InterPro" id="IPR012318">
    <property type="entry name" value="HTH_CRP"/>
</dbReference>
<evidence type="ECO:0000313" key="6">
    <source>
        <dbReference type="EMBL" id="BDW86513.1"/>
    </source>
</evidence>
<dbReference type="Pfam" id="PF00027">
    <property type="entry name" value="cNMP_binding"/>
    <property type="match status" value="1"/>
</dbReference>
<organism evidence="6 7">
    <name type="scientific">Roseicyclus marinus</name>
    <dbReference type="NCBI Taxonomy" id="2161673"/>
    <lineage>
        <taxon>Bacteria</taxon>
        <taxon>Pseudomonadati</taxon>
        <taxon>Pseudomonadota</taxon>
        <taxon>Alphaproteobacteria</taxon>
        <taxon>Rhodobacterales</taxon>
        <taxon>Roseobacteraceae</taxon>
        <taxon>Roseicyclus</taxon>
    </lineage>
</organism>
<dbReference type="RefSeq" id="WP_338272472.1">
    <property type="nucleotide sequence ID" value="NZ_AP027266.1"/>
</dbReference>
<dbReference type="InterPro" id="IPR014710">
    <property type="entry name" value="RmlC-like_jellyroll"/>
</dbReference>
<dbReference type="SUPFAM" id="SSF46785">
    <property type="entry name" value="Winged helix' DNA-binding domain"/>
    <property type="match status" value="1"/>
</dbReference>
<protein>
    <recommendedName>
        <fullName evidence="5">HTH crp-type domain-containing protein</fullName>
    </recommendedName>
</protein>
<dbReference type="Pfam" id="PF00325">
    <property type="entry name" value="Crp"/>
    <property type="match status" value="1"/>
</dbReference>
<keyword evidence="3" id="KW-0804">Transcription</keyword>
<name>A0AA48HDY2_9RHOB</name>
<reference evidence="6 7" key="1">
    <citation type="submission" date="2023-01" db="EMBL/GenBank/DDBJ databases">
        <title>Complete genome sequence of Roseicyclus marinus strain Dej080120_10.</title>
        <authorList>
            <person name="Ueki S."/>
            <person name="Maruyama F."/>
        </authorList>
    </citation>
    <scope>NUCLEOTIDE SEQUENCE [LARGE SCALE GENOMIC DNA]</scope>
    <source>
        <strain evidence="6 7">Dej080120_10</strain>
    </source>
</reference>
<dbReference type="InterPro" id="IPR036390">
    <property type="entry name" value="WH_DNA-bd_sf"/>
</dbReference>
<dbReference type="SUPFAM" id="SSF51206">
    <property type="entry name" value="cAMP-binding domain-like"/>
    <property type="match status" value="1"/>
</dbReference>
<dbReference type="AlphaFoldDB" id="A0AA48HDY2"/>
<sequence>MKGLNGPLRIRTVRNETRLQDETERPKIIGILRKGYLRTERILMDGRRSVFGFIVPGDLIGDIMGLGFGPAVVAATDAEICIFEPATFRHAITTDKAIRAEVLAEVMRQHTRQLEMVWRRGALNSKERIMAFIVLAAEFMPVEPLPDGSILLTMQVSRKDWADFCSSTLETISRTLTYLSERSMLRSVTPSRFLIRDMGSLAELAGLDRREDRKGMVITDGPRSSKIENNEPISPAILAKGPSDTSLPQGAMRTGGAIRRSYNGYHAH</sequence>
<keyword evidence="7" id="KW-1185">Reference proteome</keyword>
<proteinExistence type="predicted"/>
<dbReference type="CDD" id="cd00038">
    <property type="entry name" value="CAP_ED"/>
    <property type="match status" value="1"/>
</dbReference>
<evidence type="ECO:0000256" key="1">
    <source>
        <dbReference type="ARBA" id="ARBA00023015"/>
    </source>
</evidence>
<feature type="region of interest" description="Disordered" evidence="4">
    <location>
        <begin position="236"/>
        <end position="255"/>
    </location>
</feature>
<dbReference type="Gene3D" id="2.60.120.10">
    <property type="entry name" value="Jelly Rolls"/>
    <property type="match status" value="1"/>
</dbReference>
<keyword evidence="1" id="KW-0805">Transcription regulation</keyword>
<dbReference type="Proteomes" id="UP001337723">
    <property type="component" value="Chromosome"/>
</dbReference>
<dbReference type="PROSITE" id="PS51063">
    <property type="entry name" value="HTH_CRP_2"/>
    <property type="match status" value="1"/>
</dbReference>